<dbReference type="SUPFAM" id="SSF53474">
    <property type="entry name" value="alpha/beta-Hydrolases"/>
    <property type="match status" value="1"/>
</dbReference>
<name>A0ABR9PGF9_9BACT</name>
<evidence type="ECO:0000313" key="4">
    <source>
        <dbReference type="Proteomes" id="UP001516472"/>
    </source>
</evidence>
<dbReference type="GO" id="GO:0016787">
    <property type="term" value="F:hydrolase activity"/>
    <property type="evidence" value="ECO:0007669"/>
    <property type="project" value="UniProtKB-KW"/>
</dbReference>
<reference evidence="3 4" key="1">
    <citation type="submission" date="2020-02" db="EMBL/GenBank/DDBJ databases">
        <authorList>
            <person name="Babadi Z.K."/>
            <person name="Risdian C."/>
            <person name="Ebrahimipour G.H."/>
            <person name="Wink J."/>
        </authorList>
    </citation>
    <scope>NUCLEOTIDE SEQUENCE [LARGE SCALE GENOMIC DNA]</scope>
    <source>
        <strain evidence="3 4">ZKHCc1 1396</strain>
    </source>
</reference>
<accession>A0ABR9PGF9</accession>
<dbReference type="PRINTS" id="PR00111">
    <property type="entry name" value="ABHYDROLASE"/>
</dbReference>
<dbReference type="RefSeq" id="WP_193346404.1">
    <property type="nucleotide sequence ID" value="NZ_CBCSIP010000306.1"/>
</dbReference>
<keyword evidence="1 3" id="KW-0378">Hydrolase</keyword>
<dbReference type="PANTHER" id="PTHR43329">
    <property type="entry name" value="EPOXIDE HYDROLASE"/>
    <property type="match status" value="1"/>
</dbReference>
<sequence>MNAPDSVFFPLPGLRMHALEAGPVDGPLVLLLHGFPELSESWRQVMPPLADAGFHVVAPDLRGYGGTDRPDTGYDVDTLAEDVARLAHHLQPGRPAHVVGHDWGGAIAYHLATLKPQVVDRLVVINAPHPAILARRLWNPAQLVRSWYMFFFLVPWLPERLLAARGGQRVPRMIRRALSDPSRVGDARLTPYAANMARPGRAGAAIDYYREAFKGAVTSRRTRRLLRDPPRIRAPFLLIWAEDDVALGRELTQGLEPYFEGTPAVHFLPGVGHFAPLEAPDAIAGLVRGHLERGAPPK</sequence>
<keyword evidence="4" id="KW-1185">Reference proteome</keyword>
<dbReference type="Pfam" id="PF00561">
    <property type="entry name" value="Abhydrolase_1"/>
    <property type="match status" value="1"/>
</dbReference>
<dbReference type="Proteomes" id="UP001516472">
    <property type="component" value="Unassembled WGS sequence"/>
</dbReference>
<proteinExistence type="predicted"/>
<dbReference type="PRINTS" id="PR00412">
    <property type="entry name" value="EPOXHYDRLASE"/>
</dbReference>
<dbReference type="Gene3D" id="3.40.50.1820">
    <property type="entry name" value="alpha/beta hydrolase"/>
    <property type="match status" value="1"/>
</dbReference>
<comment type="caution">
    <text evidence="3">The sequence shown here is derived from an EMBL/GenBank/DDBJ whole genome shotgun (WGS) entry which is preliminary data.</text>
</comment>
<dbReference type="InterPro" id="IPR000073">
    <property type="entry name" value="AB_hydrolase_1"/>
</dbReference>
<evidence type="ECO:0000256" key="1">
    <source>
        <dbReference type="ARBA" id="ARBA00022801"/>
    </source>
</evidence>
<protein>
    <submittedName>
        <fullName evidence="3">Alpha/beta fold hydrolase</fullName>
    </submittedName>
</protein>
<gene>
    <name evidence="3" type="ORF">G4177_02275</name>
</gene>
<evidence type="ECO:0000313" key="3">
    <source>
        <dbReference type="EMBL" id="MBE4746999.1"/>
    </source>
</evidence>
<organism evidence="3 4">
    <name type="scientific">Corallococcus soli</name>
    <dbReference type="NCBI Taxonomy" id="2710757"/>
    <lineage>
        <taxon>Bacteria</taxon>
        <taxon>Pseudomonadati</taxon>
        <taxon>Myxococcota</taxon>
        <taxon>Myxococcia</taxon>
        <taxon>Myxococcales</taxon>
        <taxon>Cystobacterineae</taxon>
        <taxon>Myxococcaceae</taxon>
        <taxon>Corallococcus</taxon>
    </lineage>
</organism>
<feature type="domain" description="AB hydrolase-1" evidence="2">
    <location>
        <begin position="27"/>
        <end position="278"/>
    </location>
</feature>
<dbReference type="EMBL" id="JAAIYO010000001">
    <property type="protein sequence ID" value="MBE4746999.1"/>
    <property type="molecule type" value="Genomic_DNA"/>
</dbReference>
<dbReference type="InterPro" id="IPR000639">
    <property type="entry name" value="Epox_hydrolase-like"/>
</dbReference>
<evidence type="ECO:0000259" key="2">
    <source>
        <dbReference type="Pfam" id="PF00561"/>
    </source>
</evidence>
<dbReference type="InterPro" id="IPR029058">
    <property type="entry name" value="AB_hydrolase_fold"/>
</dbReference>